<evidence type="ECO:0000259" key="8">
    <source>
        <dbReference type="PROSITE" id="PS50879"/>
    </source>
</evidence>
<dbReference type="GO" id="GO:0043137">
    <property type="term" value="P:DNA replication, removal of RNA primer"/>
    <property type="evidence" value="ECO:0007669"/>
    <property type="project" value="TreeGrafter"/>
</dbReference>
<dbReference type="InterPro" id="IPR012337">
    <property type="entry name" value="RNaseH-like_sf"/>
</dbReference>
<evidence type="ECO:0000256" key="3">
    <source>
        <dbReference type="ARBA" id="ARBA00012180"/>
    </source>
</evidence>
<dbReference type="PROSITE" id="PS50879">
    <property type="entry name" value="RNASE_H_1"/>
    <property type="match status" value="1"/>
</dbReference>
<keyword evidence="4" id="KW-0540">Nuclease</keyword>
<name>A0AAD4BPS3_BOLED</name>
<keyword evidence="5" id="KW-0479">Metal-binding</keyword>
<organism evidence="9 10">
    <name type="scientific">Boletus edulis BED1</name>
    <dbReference type="NCBI Taxonomy" id="1328754"/>
    <lineage>
        <taxon>Eukaryota</taxon>
        <taxon>Fungi</taxon>
        <taxon>Dikarya</taxon>
        <taxon>Basidiomycota</taxon>
        <taxon>Agaricomycotina</taxon>
        <taxon>Agaricomycetes</taxon>
        <taxon>Agaricomycetidae</taxon>
        <taxon>Boletales</taxon>
        <taxon>Boletineae</taxon>
        <taxon>Boletaceae</taxon>
        <taxon>Boletoideae</taxon>
        <taxon>Boletus</taxon>
    </lineage>
</organism>
<dbReference type="EC" id="3.1.26.4" evidence="3"/>
<accession>A0AAD4BPS3</accession>
<evidence type="ECO:0000256" key="1">
    <source>
        <dbReference type="ARBA" id="ARBA00000077"/>
    </source>
</evidence>
<dbReference type="InterPro" id="IPR036397">
    <property type="entry name" value="RNaseH_sf"/>
</dbReference>
<dbReference type="PANTHER" id="PTHR10642">
    <property type="entry name" value="RIBONUCLEASE H1"/>
    <property type="match status" value="1"/>
</dbReference>
<protein>
    <recommendedName>
        <fullName evidence="3">ribonuclease H</fullName>
        <ecNumber evidence="3">3.1.26.4</ecNumber>
    </recommendedName>
</protein>
<proteinExistence type="inferred from homology"/>
<keyword evidence="7" id="KW-0378">Hydrolase</keyword>
<evidence type="ECO:0000313" key="10">
    <source>
        <dbReference type="Proteomes" id="UP001194468"/>
    </source>
</evidence>
<dbReference type="Proteomes" id="UP001194468">
    <property type="component" value="Unassembled WGS sequence"/>
</dbReference>
<keyword evidence="10" id="KW-1185">Reference proteome</keyword>
<dbReference type="InterPro" id="IPR050092">
    <property type="entry name" value="RNase_H"/>
</dbReference>
<keyword evidence="6" id="KW-0255">Endonuclease</keyword>
<dbReference type="GO" id="GO:0003676">
    <property type="term" value="F:nucleic acid binding"/>
    <property type="evidence" value="ECO:0007669"/>
    <property type="project" value="InterPro"/>
</dbReference>
<comment type="similarity">
    <text evidence="2">Belongs to the RNase H family.</text>
</comment>
<comment type="catalytic activity">
    <reaction evidence="1">
        <text>Endonucleolytic cleavage to 5'-phosphomonoester.</text>
        <dbReference type="EC" id="3.1.26.4"/>
    </reaction>
</comment>
<dbReference type="PANTHER" id="PTHR10642:SF26">
    <property type="entry name" value="RIBONUCLEASE H1"/>
    <property type="match status" value="1"/>
</dbReference>
<dbReference type="EMBL" id="WHUW01000021">
    <property type="protein sequence ID" value="KAF8436469.1"/>
    <property type="molecule type" value="Genomic_DNA"/>
</dbReference>
<comment type="caution">
    <text evidence="9">The sequence shown here is derived from an EMBL/GenBank/DDBJ whole genome shotgun (WGS) entry which is preliminary data.</text>
</comment>
<evidence type="ECO:0000256" key="6">
    <source>
        <dbReference type="ARBA" id="ARBA00022759"/>
    </source>
</evidence>
<evidence type="ECO:0000313" key="9">
    <source>
        <dbReference type="EMBL" id="KAF8436469.1"/>
    </source>
</evidence>
<dbReference type="Gene3D" id="3.30.420.10">
    <property type="entry name" value="Ribonuclease H-like superfamily/Ribonuclease H"/>
    <property type="match status" value="1"/>
</dbReference>
<evidence type="ECO:0000256" key="4">
    <source>
        <dbReference type="ARBA" id="ARBA00022722"/>
    </source>
</evidence>
<evidence type="ECO:0000256" key="5">
    <source>
        <dbReference type="ARBA" id="ARBA00022723"/>
    </source>
</evidence>
<dbReference type="InterPro" id="IPR002156">
    <property type="entry name" value="RNaseH_domain"/>
</dbReference>
<gene>
    <name evidence="9" type="ORF">L210DRAFT_2453899</name>
</gene>
<reference evidence="9" key="1">
    <citation type="submission" date="2019-10" db="EMBL/GenBank/DDBJ databases">
        <authorList>
            <consortium name="DOE Joint Genome Institute"/>
            <person name="Kuo A."/>
            <person name="Miyauchi S."/>
            <person name="Kiss E."/>
            <person name="Drula E."/>
            <person name="Kohler A."/>
            <person name="Sanchez-Garcia M."/>
            <person name="Andreopoulos B."/>
            <person name="Barry K.W."/>
            <person name="Bonito G."/>
            <person name="Buee M."/>
            <person name="Carver A."/>
            <person name="Chen C."/>
            <person name="Cichocki N."/>
            <person name="Clum A."/>
            <person name="Culley D."/>
            <person name="Crous P.W."/>
            <person name="Fauchery L."/>
            <person name="Girlanda M."/>
            <person name="Hayes R."/>
            <person name="Keri Z."/>
            <person name="LaButti K."/>
            <person name="Lipzen A."/>
            <person name="Lombard V."/>
            <person name="Magnuson J."/>
            <person name="Maillard F."/>
            <person name="Morin E."/>
            <person name="Murat C."/>
            <person name="Nolan M."/>
            <person name="Ohm R."/>
            <person name="Pangilinan J."/>
            <person name="Pereira M."/>
            <person name="Perotto S."/>
            <person name="Peter M."/>
            <person name="Riley R."/>
            <person name="Sitrit Y."/>
            <person name="Stielow B."/>
            <person name="Szollosi G."/>
            <person name="Zifcakova L."/>
            <person name="Stursova M."/>
            <person name="Spatafora J.W."/>
            <person name="Tedersoo L."/>
            <person name="Vaario L.-M."/>
            <person name="Yamada A."/>
            <person name="Yan M."/>
            <person name="Wang P."/>
            <person name="Xu J."/>
            <person name="Bruns T."/>
            <person name="Baldrian P."/>
            <person name="Vilgalys R."/>
            <person name="Henrissat B."/>
            <person name="Grigoriev I.V."/>
            <person name="Hibbett D."/>
            <person name="Nagy L.G."/>
            <person name="Martin F.M."/>
        </authorList>
    </citation>
    <scope>NUCLEOTIDE SEQUENCE</scope>
    <source>
        <strain evidence="9">BED1</strain>
    </source>
</reference>
<dbReference type="SUPFAM" id="SSF53098">
    <property type="entry name" value="Ribonuclease H-like"/>
    <property type="match status" value="1"/>
</dbReference>
<dbReference type="Pfam" id="PF00075">
    <property type="entry name" value="RNase_H"/>
    <property type="match status" value="1"/>
</dbReference>
<feature type="domain" description="RNase H type-1" evidence="8">
    <location>
        <begin position="53"/>
        <end position="177"/>
    </location>
</feature>
<sequence>MACQCKGLDRLFEPPCCLASQFNTSQLIVTCNSICGGRFFARCIKHQDQAGVCHHYRVVYTDGACANNGTLGAASGIGIAFGTENDRCFQFSIPVDDAIDPGGKRTSQRAELLAALQGLNKIADYDEGFFAHSPRTRRKGSDEPEIVITTDSEYVVKGVTGWLPVWKKNVGCRGGET</sequence>
<dbReference type="AlphaFoldDB" id="A0AAD4BPS3"/>
<evidence type="ECO:0000256" key="2">
    <source>
        <dbReference type="ARBA" id="ARBA00005300"/>
    </source>
</evidence>
<evidence type="ECO:0000256" key="7">
    <source>
        <dbReference type="ARBA" id="ARBA00022801"/>
    </source>
</evidence>
<reference evidence="9" key="2">
    <citation type="journal article" date="2020" name="Nat. Commun.">
        <title>Large-scale genome sequencing of mycorrhizal fungi provides insights into the early evolution of symbiotic traits.</title>
        <authorList>
            <person name="Miyauchi S."/>
            <person name="Kiss E."/>
            <person name="Kuo A."/>
            <person name="Drula E."/>
            <person name="Kohler A."/>
            <person name="Sanchez-Garcia M."/>
            <person name="Morin E."/>
            <person name="Andreopoulos B."/>
            <person name="Barry K.W."/>
            <person name="Bonito G."/>
            <person name="Buee M."/>
            <person name="Carver A."/>
            <person name="Chen C."/>
            <person name="Cichocki N."/>
            <person name="Clum A."/>
            <person name="Culley D."/>
            <person name="Crous P.W."/>
            <person name="Fauchery L."/>
            <person name="Girlanda M."/>
            <person name="Hayes R.D."/>
            <person name="Keri Z."/>
            <person name="LaButti K."/>
            <person name="Lipzen A."/>
            <person name="Lombard V."/>
            <person name="Magnuson J."/>
            <person name="Maillard F."/>
            <person name="Murat C."/>
            <person name="Nolan M."/>
            <person name="Ohm R.A."/>
            <person name="Pangilinan J."/>
            <person name="Pereira M.F."/>
            <person name="Perotto S."/>
            <person name="Peter M."/>
            <person name="Pfister S."/>
            <person name="Riley R."/>
            <person name="Sitrit Y."/>
            <person name="Stielow J.B."/>
            <person name="Szollosi G."/>
            <person name="Zifcakova L."/>
            <person name="Stursova M."/>
            <person name="Spatafora J.W."/>
            <person name="Tedersoo L."/>
            <person name="Vaario L.M."/>
            <person name="Yamada A."/>
            <person name="Yan M."/>
            <person name="Wang P."/>
            <person name="Xu J."/>
            <person name="Bruns T."/>
            <person name="Baldrian P."/>
            <person name="Vilgalys R."/>
            <person name="Dunand C."/>
            <person name="Henrissat B."/>
            <person name="Grigoriev I.V."/>
            <person name="Hibbett D."/>
            <person name="Nagy L.G."/>
            <person name="Martin F.M."/>
        </authorList>
    </citation>
    <scope>NUCLEOTIDE SEQUENCE</scope>
    <source>
        <strain evidence="9">BED1</strain>
    </source>
</reference>
<dbReference type="GO" id="GO:0046872">
    <property type="term" value="F:metal ion binding"/>
    <property type="evidence" value="ECO:0007669"/>
    <property type="project" value="UniProtKB-KW"/>
</dbReference>
<dbReference type="GO" id="GO:0004523">
    <property type="term" value="F:RNA-DNA hybrid ribonuclease activity"/>
    <property type="evidence" value="ECO:0007669"/>
    <property type="project" value="UniProtKB-EC"/>
</dbReference>